<name>A0ABQ3L3W1_9ALTE</name>
<feature type="binding site" evidence="10">
    <location>
        <position position="273"/>
    </location>
    <ligand>
        <name>Zn(2+)</name>
        <dbReference type="ChEBI" id="CHEBI:29105"/>
    </ligand>
</feature>
<evidence type="ECO:0000256" key="6">
    <source>
        <dbReference type="ARBA" id="ARBA00022801"/>
    </source>
</evidence>
<evidence type="ECO:0000256" key="10">
    <source>
        <dbReference type="HAMAP-Rule" id="MF_01820"/>
    </source>
</evidence>
<keyword evidence="9 10" id="KW-0342">GTP-binding</keyword>
<dbReference type="PROSITE" id="PS51721">
    <property type="entry name" value="G_CP"/>
    <property type="match status" value="1"/>
</dbReference>
<keyword evidence="1 10" id="KW-0963">Cytoplasm</keyword>
<evidence type="ECO:0000256" key="8">
    <source>
        <dbReference type="ARBA" id="ARBA00022884"/>
    </source>
</evidence>
<dbReference type="InterPro" id="IPR027417">
    <property type="entry name" value="P-loop_NTPase"/>
</dbReference>
<dbReference type="NCBIfam" id="TIGR00157">
    <property type="entry name" value="ribosome small subunit-dependent GTPase A"/>
    <property type="match status" value="1"/>
</dbReference>
<feature type="domain" description="EngC GTPase" evidence="11">
    <location>
        <begin position="101"/>
        <end position="248"/>
    </location>
</feature>
<evidence type="ECO:0000256" key="7">
    <source>
        <dbReference type="ARBA" id="ARBA00022833"/>
    </source>
</evidence>
<keyword evidence="6 10" id="KW-0378">Hydrolase</keyword>
<feature type="binding site" evidence="10">
    <location>
        <position position="286"/>
    </location>
    <ligand>
        <name>Zn(2+)</name>
        <dbReference type="ChEBI" id="CHEBI:29105"/>
    </ligand>
</feature>
<evidence type="ECO:0000259" key="11">
    <source>
        <dbReference type="PROSITE" id="PS50936"/>
    </source>
</evidence>
<comment type="function">
    <text evidence="10">One of several proteins that assist in the late maturation steps of the functional core of the 30S ribosomal subunit. Helps release RbfA from mature subunits. May play a role in the assembly of ribosomal proteins into the subunit. Circularly permuted GTPase that catalyzes slow GTP hydrolysis, GTPase activity is stimulated by the 30S ribosomal subunit.</text>
</comment>
<evidence type="ECO:0000256" key="3">
    <source>
        <dbReference type="ARBA" id="ARBA00022723"/>
    </source>
</evidence>
<dbReference type="InterPro" id="IPR010914">
    <property type="entry name" value="RsgA_GTPase_dom"/>
</dbReference>
<keyword evidence="4 10" id="KW-0699">rRNA-binding</keyword>
<dbReference type="PANTHER" id="PTHR32120">
    <property type="entry name" value="SMALL RIBOSOMAL SUBUNIT BIOGENESIS GTPASE RSGA"/>
    <property type="match status" value="1"/>
</dbReference>
<gene>
    <name evidence="13" type="primary">rsgA2</name>
    <name evidence="10" type="synonym">rsgA</name>
    <name evidence="13" type="ORF">GCM10010919_08820</name>
</gene>
<evidence type="ECO:0000256" key="1">
    <source>
        <dbReference type="ARBA" id="ARBA00022490"/>
    </source>
</evidence>
<dbReference type="Gene3D" id="1.10.40.50">
    <property type="entry name" value="Probable gtpase engc, domain 3"/>
    <property type="match status" value="1"/>
</dbReference>
<dbReference type="PROSITE" id="PS50936">
    <property type="entry name" value="ENGC_GTPASE"/>
    <property type="match status" value="1"/>
</dbReference>
<keyword evidence="2 10" id="KW-0690">Ribosome biogenesis</keyword>
<accession>A0ABQ3L3W1</accession>
<dbReference type="EC" id="3.6.1.-" evidence="10"/>
<dbReference type="PANTHER" id="PTHR32120:SF10">
    <property type="entry name" value="SMALL RIBOSOMAL SUBUNIT BIOGENESIS GTPASE RSGA"/>
    <property type="match status" value="1"/>
</dbReference>
<comment type="cofactor">
    <cofactor evidence="10">
        <name>Zn(2+)</name>
        <dbReference type="ChEBI" id="CHEBI:29105"/>
    </cofactor>
    <text evidence="10">Binds 1 zinc ion per subunit.</text>
</comment>
<dbReference type="CDD" id="cd01854">
    <property type="entry name" value="YjeQ_EngC"/>
    <property type="match status" value="1"/>
</dbReference>
<evidence type="ECO:0000313" key="14">
    <source>
        <dbReference type="Proteomes" id="UP000659697"/>
    </source>
</evidence>
<evidence type="ECO:0000256" key="4">
    <source>
        <dbReference type="ARBA" id="ARBA00022730"/>
    </source>
</evidence>
<evidence type="ECO:0000313" key="13">
    <source>
        <dbReference type="EMBL" id="GHG63272.1"/>
    </source>
</evidence>
<comment type="subunit">
    <text evidence="10">Monomer. Associates with 30S ribosomal subunit, binds 16S rRNA.</text>
</comment>
<comment type="caution">
    <text evidence="13">The sequence shown here is derived from an EMBL/GenBank/DDBJ whole genome shotgun (WGS) entry which is preliminary data.</text>
</comment>
<sequence length="346" mass="37867">MNLALTLPQLGWQAFFQQQLTLSEFEQALIARVTAHHRSGYQLMTQQGPCHLTASATLPDITIGDWLLLDQAGGFIRLLTRKSLFKRKAAGSQVGEQLIAANVDTLLIVCSLNHDFNLSRIERYLALAHEAGAEPLLVLTKADLCADVDAYLQQVTKLDPMLLVEVVNALDSSCSSKLQHWCRVGNTLAVVGSSGVGKSTLVNTLTGNTAQKTAAIRGDDSKGRHTTTARSMHFTATGAVLIDTPGMRELQLTNCDAGIRRTFADIDALARACRFNNCQHTAEPGCAVQQAIVQGELDARRLTNYQKLHAEQARNAASLQQRREKERQFSKLVKSVTSLKAKKYAE</sequence>
<dbReference type="InterPro" id="IPR004881">
    <property type="entry name" value="Ribosome_biogen_GTPase_RsgA"/>
</dbReference>
<dbReference type="HAMAP" id="MF_01820">
    <property type="entry name" value="GTPase_RsgA"/>
    <property type="match status" value="1"/>
</dbReference>
<evidence type="ECO:0000256" key="9">
    <source>
        <dbReference type="ARBA" id="ARBA00023134"/>
    </source>
</evidence>
<evidence type="ECO:0000256" key="2">
    <source>
        <dbReference type="ARBA" id="ARBA00022517"/>
    </source>
</evidence>
<comment type="subcellular location">
    <subcellularLocation>
        <location evidence="10">Cytoplasm</location>
    </subcellularLocation>
</comment>
<feature type="binding site" evidence="10">
    <location>
        <position position="278"/>
    </location>
    <ligand>
        <name>Zn(2+)</name>
        <dbReference type="ChEBI" id="CHEBI:29105"/>
    </ligand>
</feature>
<proteinExistence type="inferred from homology"/>
<dbReference type="Gene3D" id="3.40.50.300">
    <property type="entry name" value="P-loop containing nucleotide triphosphate hydrolases"/>
    <property type="match status" value="1"/>
</dbReference>
<evidence type="ECO:0000256" key="5">
    <source>
        <dbReference type="ARBA" id="ARBA00022741"/>
    </source>
</evidence>
<feature type="binding site" evidence="10">
    <location>
        <position position="280"/>
    </location>
    <ligand>
        <name>Zn(2+)</name>
        <dbReference type="ChEBI" id="CHEBI:29105"/>
    </ligand>
</feature>
<dbReference type="EMBL" id="BNAO01000002">
    <property type="protein sequence ID" value="GHG63272.1"/>
    <property type="molecule type" value="Genomic_DNA"/>
</dbReference>
<keyword evidence="14" id="KW-1185">Reference proteome</keyword>
<organism evidence="13 14">
    <name type="scientific">Alishewanella longhuensis</name>
    <dbReference type="NCBI Taxonomy" id="1091037"/>
    <lineage>
        <taxon>Bacteria</taxon>
        <taxon>Pseudomonadati</taxon>
        <taxon>Pseudomonadota</taxon>
        <taxon>Gammaproteobacteria</taxon>
        <taxon>Alteromonadales</taxon>
        <taxon>Alteromonadaceae</taxon>
        <taxon>Alishewanella</taxon>
    </lineage>
</organism>
<feature type="domain" description="CP-type G" evidence="12">
    <location>
        <begin position="92"/>
        <end position="250"/>
    </location>
</feature>
<keyword evidence="8 10" id="KW-0694">RNA-binding</keyword>
<keyword evidence="5 10" id="KW-0547">Nucleotide-binding</keyword>
<dbReference type="InterPro" id="IPR030378">
    <property type="entry name" value="G_CP_dom"/>
</dbReference>
<evidence type="ECO:0000259" key="12">
    <source>
        <dbReference type="PROSITE" id="PS51721"/>
    </source>
</evidence>
<keyword evidence="3 10" id="KW-0479">Metal-binding</keyword>
<dbReference type="Proteomes" id="UP000659697">
    <property type="component" value="Unassembled WGS sequence"/>
</dbReference>
<dbReference type="SUPFAM" id="SSF52540">
    <property type="entry name" value="P-loop containing nucleoside triphosphate hydrolases"/>
    <property type="match status" value="1"/>
</dbReference>
<feature type="binding site" evidence="10">
    <location>
        <begin position="140"/>
        <end position="143"/>
    </location>
    <ligand>
        <name>GTP</name>
        <dbReference type="ChEBI" id="CHEBI:37565"/>
    </ligand>
</feature>
<keyword evidence="7 10" id="KW-0862">Zinc</keyword>
<dbReference type="Pfam" id="PF03193">
    <property type="entry name" value="RsgA_GTPase"/>
    <property type="match status" value="1"/>
</dbReference>
<protein>
    <recommendedName>
        <fullName evidence="10">Small ribosomal subunit biogenesis GTPase RsgA</fullName>
        <ecNumber evidence="10">3.6.1.-</ecNumber>
    </recommendedName>
</protein>
<feature type="binding site" evidence="10">
    <location>
        <begin position="192"/>
        <end position="200"/>
    </location>
    <ligand>
        <name>GTP</name>
        <dbReference type="ChEBI" id="CHEBI:37565"/>
    </ligand>
</feature>
<dbReference type="RefSeq" id="WP_189430650.1">
    <property type="nucleotide sequence ID" value="NZ_BNAO01000002.1"/>
</dbReference>
<reference evidence="14" key="1">
    <citation type="journal article" date="2019" name="Int. J. Syst. Evol. Microbiol.">
        <title>The Global Catalogue of Microorganisms (GCM) 10K type strain sequencing project: providing services to taxonomists for standard genome sequencing and annotation.</title>
        <authorList>
            <consortium name="The Broad Institute Genomics Platform"/>
            <consortium name="The Broad Institute Genome Sequencing Center for Infectious Disease"/>
            <person name="Wu L."/>
            <person name="Ma J."/>
        </authorList>
    </citation>
    <scope>NUCLEOTIDE SEQUENCE [LARGE SCALE GENOMIC DNA]</scope>
    <source>
        <strain evidence="14">CGMCC 1.7003</strain>
    </source>
</reference>
<comment type="similarity">
    <text evidence="10">Belongs to the TRAFAC class YlqF/YawG GTPase family. RsgA subfamily.</text>
</comment>